<dbReference type="InterPro" id="IPR052155">
    <property type="entry name" value="Biofilm_reg_signaling"/>
</dbReference>
<feature type="region of interest" description="Disordered" evidence="2">
    <location>
        <begin position="1"/>
        <end position="20"/>
    </location>
</feature>
<feature type="domain" description="EAL" evidence="4">
    <location>
        <begin position="341"/>
        <end position="596"/>
    </location>
</feature>
<dbReference type="NCBIfam" id="TIGR00254">
    <property type="entry name" value="GGDEF"/>
    <property type="match status" value="1"/>
</dbReference>
<dbReference type="Gene3D" id="3.30.450.20">
    <property type="entry name" value="PAS domain"/>
    <property type="match status" value="1"/>
</dbReference>
<dbReference type="InterPro" id="IPR000160">
    <property type="entry name" value="GGDEF_dom"/>
</dbReference>
<dbReference type="InParanoid" id="A0A3N1HR52"/>
<dbReference type="PROSITE" id="PS50883">
    <property type="entry name" value="EAL"/>
    <property type="match status" value="1"/>
</dbReference>
<dbReference type="SUPFAM" id="SSF55785">
    <property type="entry name" value="PYP-like sensor domain (PAS domain)"/>
    <property type="match status" value="1"/>
</dbReference>
<dbReference type="FunCoup" id="A0A3N1HR52">
    <property type="interactions" value="3"/>
</dbReference>
<dbReference type="PROSITE" id="PS50112">
    <property type="entry name" value="PAS"/>
    <property type="match status" value="1"/>
</dbReference>
<dbReference type="SMART" id="SM00052">
    <property type="entry name" value="EAL"/>
    <property type="match status" value="1"/>
</dbReference>
<evidence type="ECO:0000259" key="3">
    <source>
        <dbReference type="PROSITE" id="PS50112"/>
    </source>
</evidence>
<protein>
    <submittedName>
        <fullName evidence="6">PAS domain S-box-containing protein/diguanylate cyclase (GGDEF)-like protein</fullName>
    </submittedName>
</protein>
<feature type="coiled-coil region" evidence="1">
    <location>
        <begin position="139"/>
        <end position="173"/>
    </location>
</feature>
<dbReference type="OrthoDB" id="23692at2"/>
<dbReference type="Gene3D" id="3.20.20.450">
    <property type="entry name" value="EAL domain"/>
    <property type="match status" value="1"/>
</dbReference>
<comment type="caution">
    <text evidence="6">The sequence shown here is derived from an EMBL/GenBank/DDBJ whole genome shotgun (WGS) entry which is preliminary data.</text>
</comment>
<evidence type="ECO:0000256" key="2">
    <source>
        <dbReference type="SAM" id="MobiDB-lite"/>
    </source>
</evidence>
<evidence type="ECO:0000256" key="1">
    <source>
        <dbReference type="SAM" id="Coils"/>
    </source>
</evidence>
<feature type="domain" description="GGDEF" evidence="5">
    <location>
        <begin position="201"/>
        <end position="332"/>
    </location>
</feature>
<dbReference type="RefSeq" id="WP_123379194.1">
    <property type="nucleotide sequence ID" value="NZ_RJKN01000002.1"/>
</dbReference>
<keyword evidence="1" id="KW-0175">Coiled coil</keyword>
<dbReference type="Proteomes" id="UP000276232">
    <property type="component" value="Unassembled WGS sequence"/>
</dbReference>
<feature type="domain" description="PAS" evidence="3">
    <location>
        <begin position="22"/>
        <end position="66"/>
    </location>
</feature>
<dbReference type="Pfam" id="PF00990">
    <property type="entry name" value="GGDEF"/>
    <property type="match status" value="1"/>
</dbReference>
<dbReference type="NCBIfam" id="TIGR00229">
    <property type="entry name" value="sensory_box"/>
    <property type="match status" value="1"/>
</dbReference>
<dbReference type="EMBL" id="RJKN01000002">
    <property type="protein sequence ID" value="ROP44998.1"/>
    <property type="molecule type" value="Genomic_DNA"/>
</dbReference>
<dbReference type="SMART" id="SM00091">
    <property type="entry name" value="PAS"/>
    <property type="match status" value="1"/>
</dbReference>
<dbReference type="PANTHER" id="PTHR44757">
    <property type="entry name" value="DIGUANYLATE CYCLASE DGCP"/>
    <property type="match status" value="1"/>
</dbReference>
<dbReference type="InterPro" id="IPR000014">
    <property type="entry name" value="PAS"/>
</dbReference>
<sequence>MTTTLEPSADASPEGRPPRADEADRLRELYDDAPCGYLTTADDGTITRVNATFCAWAGYTAEELLGTRLPRLLPVGDRILWSASCLPRLRATGAVAETMVEVIAADRSRRAVLLSATLRPAADGVPAEIRVIVLAAHERRRHERDLVDALRRAQEAERQRVAVEEEMRQRALRDDLTGLPNRAGLLARLAGAPEGGRPASAGTALLFVGLDHFKAVNDSLGREAGDELLRVVAQRLTATVRADGVVARLSGDEFVVVADVGDDGAARAVAERVLDVVTAPVLLQDVEIVVTASVGVVRATPDETPERLLHHADVAMHRAKARGRARVELHDPDVVDPAVGRLRLIGELRRGIAEGELRVHYQPRMDLRGDRVAGVEALVRWQHPERGLLQPGDFIDVAEESGLVRRLGAWVLDSAVAQGAAWARTAGGGPTTEIAVNLSTRQLGDPDLVPLVAEVLDRHGLDPALLTLEVTETALMEDPDAAAATLRALKALGVTLAVDDFGTGYASLTYLQRFPLDELKIDRSFVAGLTESRGDAAIVATCVHLAHSLGLRAVAEGVETPDQRRALEDLDCDMAQGYHYARPLPVDELDRWCAAR</sequence>
<dbReference type="PANTHER" id="PTHR44757:SF2">
    <property type="entry name" value="BIOFILM ARCHITECTURE MAINTENANCE PROTEIN MBAA"/>
    <property type="match status" value="1"/>
</dbReference>
<dbReference type="InterPro" id="IPR035965">
    <property type="entry name" value="PAS-like_dom_sf"/>
</dbReference>
<dbReference type="Gene3D" id="3.30.70.270">
    <property type="match status" value="1"/>
</dbReference>
<dbReference type="Pfam" id="PF00563">
    <property type="entry name" value="EAL"/>
    <property type="match status" value="1"/>
</dbReference>
<name>A0A3N1HR52_9ACTN</name>
<reference evidence="6 7" key="1">
    <citation type="journal article" date="2015" name="Stand. Genomic Sci.">
        <title>Genomic Encyclopedia of Bacterial and Archaeal Type Strains, Phase III: the genomes of soil and plant-associated and newly described type strains.</title>
        <authorList>
            <person name="Whitman W.B."/>
            <person name="Woyke T."/>
            <person name="Klenk H.P."/>
            <person name="Zhou Y."/>
            <person name="Lilburn T.G."/>
            <person name="Beck B.J."/>
            <person name="De Vos P."/>
            <person name="Vandamme P."/>
            <person name="Eisen J.A."/>
            <person name="Garrity G."/>
            <person name="Hugenholtz P."/>
            <person name="Kyrpides N.C."/>
        </authorList>
    </citation>
    <scope>NUCLEOTIDE SEQUENCE [LARGE SCALE GENOMIC DNA]</scope>
    <source>
        <strain evidence="6 7">CECT 7306</strain>
    </source>
</reference>
<evidence type="ECO:0000259" key="4">
    <source>
        <dbReference type="PROSITE" id="PS50883"/>
    </source>
</evidence>
<dbReference type="CDD" id="cd01949">
    <property type="entry name" value="GGDEF"/>
    <property type="match status" value="1"/>
</dbReference>
<dbReference type="Pfam" id="PF13426">
    <property type="entry name" value="PAS_9"/>
    <property type="match status" value="1"/>
</dbReference>
<dbReference type="InterPro" id="IPR035919">
    <property type="entry name" value="EAL_sf"/>
</dbReference>
<dbReference type="SMART" id="SM00267">
    <property type="entry name" value="GGDEF"/>
    <property type="match status" value="1"/>
</dbReference>
<dbReference type="SUPFAM" id="SSF141868">
    <property type="entry name" value="EAL domain-like"/>
    <property type="match status" value="1"/>
</dbReference>
<evidence type="ECO:0000313" key="6">
    <source>
        <dbReference type="EMBL" id="ROP44998.1"/>
    </source>
</evidence>
<evidence type="ECO:0000259" key="5">
    <source>
        <dbReference type="PROSITE" id="PS50887"/>
    </source>
</evidence>
<dbReference type="InterPro" id="IPR043128">
    <property type="entry name" value="Rev_trsase/Diguanyl_cyclase"/>
</dbReference>
<organism evidence="6 7">
    <name type="scientific">Pseudokineococcus lusitanus</name>
    <dbReference type="NCBI Taxonomy" id="763993"/>
    <lineage>
        <taxon>Bacteria</taxon>
        <taxon>Bacillati</taxon>
        <taxon>Actinomycetota</taxon>
        <taxon>Actinomycetes</taxon>
        <taxon>Kineosporiales</taxon>
        <taxon>Kineosporiaceae</taxon>
        <taxon>Pseudokineococcus</taxon>
    </lineage>
</organism>
<proteinExistence type="predicted"/>
<evidence type="ECO:0000313" key="7">
    <source>
        <dbReference type="Proteomes" id="UP000276232"/>
    </source>
</evidence>
<dbReference type="InterPro" id="IPR001633">
    <property type="entry name" value="EAL_dom"/>
</dbReference>
<dbReference type="InterPro" id="IPR029787">
    <property type="entry name" value="Nucleotide_cyclase"/>
</dbReference>
<dbReference type="PROSITE" id="PS50887">
    <property type="entry name" value="GGDEF"/>
    <property type="match status" value="1"/>
</dbReference>
<dbReference type="CDD" id="cd01948">
    <property type="entry name" value="EAL"/>
    <property type="match status" value="1"/>
</dbReference>
<gene>
    <name evidence="6" type="ORF">EDC03_1128</name>
</gene>
<dbReference type="SUPFAM" id="SSF55073">
    <property type="entry name" value="Nucleotide cyclase"/>
    <property type="match status" value="1"/>
</dbReference>
<dbReference type="CDD" id="cd00130">
    <property type="entry name" value="PAS"/>
    <property type="match status" value="1"/>
</dbReference>
<dbReference type="AlphaFoldDB" id="A0A3N1HR52"/>
<keyword evidence="7" id="KW-1185">Reference proteome</keyword>
<accession>A0A3N1HR52</accession>